<feature type="transmembrane region" description="Helical" evidence="2">
    <location>
        <begin position="52"/>
        <end position="76"/>
    </location>
</feature>
<evidence type="ECO:0000256" key="2">
    <source>
        <dbReference type="SAM" id="Phobius"/>
    </source>
</evidence>
<dbReference type="GeneTree" id="ENSGT00990000204283"/>
<feature type="transmembrane region" description="Helical" evidence="2">
    <location>
        <begin position="96"/>
        <end position="121"/>
    </location>
</feature>
<accession>A0A3B3SMV4</accession>
<feature type="transmembrane region" description="Helical" evidence="2">
    <location>
        <begin position="133"/>
        <end position="154"/>
    </location>
</feature>
<dbReference type="GO" id="GO:0004984">
    <property type="term" value="F:olfactory receptor activity"/>
    <property type="evidence" value="ECO:0007669"/>
    <property type="project" value="TreeGrafter"/>
</dbReference>
<feature type="transmembrane region" description="Helical" evidence="2">
    <location>
        <begin position="245"/>
        <end position="268"/>
    </location>
</feature>
<dbReference type="Gene3D" id="1.20.1070.10">
    <property type="entry name" value="Rhodopsin 7-helix transmembrane proteins"/>
    <property type="match status" value="1"/>
</dbReference>
<keyword evidence="4" id="KW-1185">Reference proteome</keyword>
<evidence type="ECO:0000256" key="1">
    <source>
        <dbReference type="SAM" id="MobiDB-lite"/>
    </source>
</evidence>
<protein>
    <recommendedName>
        <fullName evidence="5">G-protein coupled receptors family 1 profile domain-containing protein</fullName>
    </recommendedName>
</protein>
<reference evidence="3" key="1">
    <citation type="submission" date="2025-08" db="UniProtKB">
        <authorList>
            <consortium name="Ensembl"/>
        </authorList>
    </citation>
    <scope>IDENTIFICATION</scope>
</reference>
<evidence type="ECO:0008006" key="5">
    <source>
        <dbReference type="Google" id="ProtNLM"/>
    </source>
</evidence>
<dbReference type="Proteomes" id="UP000261540">
    <property type="component" value="Unplaced"/>
</dbReference>
<dbReference type="Ensembl" id="ENSPKIT00000012524.1">
    <property type="protein sequence ID" value="ENSPKIP00000031673.1"/>
    <property type="gene ID" value="ENSPKIG00000012064.1"/>
</dbReference>
<keyword evidence="2" id="KW-0812">Transmembrane</keyword>
<evidence type="ECO:0000313" key="3">
    <source>
        <dbReference type="Ensembl" id="ENSPKIP00000031673.1"/>
    </source>
</evidence>
<feature type="transmembrane region" description="Helical" evidence="2">
    <location>
        <begin position="20"/>
        <end position="40"/>
    </location>
</feature>
<dbReference type="GO" id="GO:0005549">
    <property type="term" value="F:odorant binding"/>
    <property type="evidence" value="ECO:0007669"/>
    <property type="project" value="TreeGrafter"/>
</dbReference>
<organism evidence="3 4">
    <name type="scientific">Paramormyrops kingsleyae</name>
    <dbReference type="NCBI Taxonomy" id="1676925"/>
    <lineage>
        <taxon>Eukaryota</taxon>
        <taxon>Metazoa</taxon>
        <taxon>Chordata</taxon>
        <taxon>Craniata</taxon>
        <taxon>Vertebrata</taxon>
        <taxon>Euteleostomi</taxon>
        <taxon>Actinopterygii</taxon>
        <taxon>Neopterygii</taxon>
        <taxon>Teleostei</taxon>
        <taxon>Osteoglossocephala</taxon>
        <taxon>Osteoglossomorpha</taxon>
        <taxon>Osteoglossiformes</taxon>
        <taxon>Mormyridae</taxon>
        <taxon>Paramormyrops</taxon>
    </lineage>
</organism>
<dbReference type="PANTHER" id="PTHR26451:SF980">
    <property type="entry name" value="GENE 7582-RELATED"/>
    <property type="match status" value="1"/>
</dbReference>
<keyword evidence="2" id="KW-0472">Membrane</keyword>
<reference evidence="3" key="2">
    <citation type="submission" date="2025-09" db="UniProtKB">
        <authorList>
            <consortium name="Ensembl"/>
        </authorList>
    </citation>
    <scope>IDENTIFICATION</scope>
</reference>
<feature type="region of interest" description="Disordered" evidence="1">
    <location>
        <begin position="339"/>
        <end position="361"/>
    </location>
</feature>
<dbReference type="PANTHER" id="PTHR26451">
    <property type="entry name" value="G_PROTEIN_RECEP_F1_2 DOMAIN-CONTAINING PROTEIN"/>
    <property type="match status" value="1"/>
</dbReference>
<feature type="transmembrane region" description="Helical" evidence="2">
    <location>
        <begin position="220"/>
        <end position="239"/>
    </location>
</feature>
<dbReference type="AlphaFoldDB" id="A0A3B3SMV4"/>
<dbReference type="InterPro" id="IPR052921">
    <property type="entry name" value="GPCR1_Superfamily_Member"/>
</dbReference>
<name>A0A3B3SMV4_9TELE</name>
<evidence type="ECO:0000313" key="4">
    <source>
        <dbReference type="Proteomes" id="UP000261540"/>
    </source>
</evidence>
<dbReference type="GO" id="GO:0016020">
    <property type="term" value="C:membrane"/>
    <property type="evidence" value="ECO:0007669"/>
    <property type="project" value="TreeGrafter"/>
</dbReference>
<keyword evidence="2" id="KW-1133">Transmembrane helix</keyword>
<sequence>MNVSSSLEQNVRLLDKVKAGIHWGSFITTTVFSYMVVTIVHRTPRLRNKLHYVLLCQHCFCISGFNVTGALLHTMLSLHMAMPRIVCWLLFGSQVALARGLMLTLTLMALNICLCVCWPLRYREIVHTVKNKAIMGAWLLALLSPVVFTGMACAEAQEGYLTELDPACHTPMEGWASLLSAAVLLGLLTLLIMLSYVLIYKEGRRVGHFSDANSRGCRTILIHGLQISLHILPGMLIIARLRLGLVGALVVFVVFSLAQSVSPVVYGLRCQEIRTQLPRLCCSEPLEGDEAQASGPTPSIARCLLWLAALPLSLFALLSCFCPTPFPLVGGLCDAAGPSDRQPSTAQRTAPADNHRPGGKR</sequence>
<feature type="transmembrane region" description="Helical" evidence="2">
    <location>
        <begin position="174"/>
        <end position="199"/>
    </location>
</feature>
<proteinExistence type="predicted"/>
<dbReference type="SUPFAM" id="SSF81321">
    <property type="entry name" value="Family A G protein-coupled receptor-like"/>
    <property type="match status" value="1"/>
</dbReference>